<feature type="signal peptide" evidence="1">
    <location>
        <begin position="1"/>
        <end position="21"/>
    </location>
</feature>
<dbReference type="AlphaFoldDB" id="Q4RKW1"/>
<reference evidence="2" key="2">
    <citation type="submission" date="2004-02" db="EMBL/GenBank/DDBJ databases">
        <authorList>
            <consortium name="Genoscope"/>
            <consortium name="Whitehead Institute Centre for Genome Research"/>
        </authorList>
    </citation>
    <scope>NUCLEOTIDE SEQUENCE</scope>
</reference>
<proteinExistence type="predicted"/>
<name>Q4RKW1_TETNG</name>
<reference evidence="2" key="1">
    <citation type="journal article" date="2004" name="Nature">
        <title>Genome duplication in the teleost fish Tetraodon nigroviridis reveals the early vertebrate proto-karyotype.</title>
        <authorList>
            <person name="Jaillon O."/>
            <person name="Aury J.-M."/>
            <person name="Brunet F."/>
            <person name="Petit J.-L."/>
            <person name="Stange-Thomann N."/>
            <person name="Mauceli E."/>
            <person name="Bouneau L."/>
            <person name="Fischer C."/>
            <person name="Ozouf-Costaz C."/>
            <person name="Bernot A."/>
            <person name="Nicaud S."/>
            <person name="Jaffe D."/>
            <person name="Fisher S."/>
            <person name="Lutfalla G."/>
            <person name="Dossat C."/>
            <person name="Segurens B."/>
            <person name="Dasilva C."/>
            <person name="Salanoubat M."/>
            <person name="Levy M."/>
            <person name="Boudet N."/>
            <person name="Castellano S."/>
            <person name="Anthouard V."/>
            <person name="Jubin C."/>
            <person name="Castelli V."/>
            <person name="Katinka M."/>
            <person name="Vacherie B."/>
            <person name="Biemont C."/>
            <person name="Skalli Z."/>
            <person name="Cattolico L."/>
            <person name="Poulain J."/>
            <person name="De Berardinis V."/>
            <person name="Cruaud C."/>
            <person name="Duprat S."/>
            <person name="Brottier P."/>
            <person name="Coutanceau J.-P."/>
            <person name="Gouzy J."/>
            <person name="Parra G."/>
            <person name="Lardier G."/>
            <person name="Chapple C."/>
            <person name="McKernan K.J."/>
            <person name="McEwan P."/>
            <person name="Bosak S."/>
            <person name="Kellis M."/>
            <person name="Volff J.-N."/>
            <person name="Guigo R."/>
            <person name="Zody M.C."/>
            <person name="Mesirov J."/>
            <person name="Lindblad-Toh K."/>
            <person name="Birren B."/>
            <person name="Nusbaum C."/>
            <person name="Kahn D."/>
            <person name="Robinson-Rechavi M."/>
            <person name="Laudet V."/>
            <person name="Schachter V."/>
            <person name="Quetier F."/>
            <person name="Saurin W."/>
            <person name="Scarpelli C."/>
            <person name="Wincker P."/>
            <person name="Lander E.S."/>
            <person name="Weissenbach J."/>
            <person name="Roest Crollius H."/>
        </authorList>
    </citation>
    <scope>NUCLEOTIDE SEQUENCE [LARGE SCALE GENOMIC DNA]</scope>
</reference>
<organism evidence="2">
    <name type="scientific">Tetraodon nigroviridis</name>
    <name type="common">Spotted green pufferfish</name>
    <name type="synonym">Chelonodon nigroviridis</name>
    <dbReference type="NCBI Taxonomy" id="99883"/>
    <lineage>
        <taxon>Eukaryota</taxon>
        <taxon>Metazoa</taxon>
        <taxon>Chordata</taxon>
        <taxon>Craniata</taxon>
        <taxon>Vertebrata</taxon>
        <taxon>Euteleostomi</taxon>
        <taxon>Actinopterygii</taxon>
        <taxon>Neopterygii</taxon>
        <taxon>Teleostei</taxon>
        <taxon>Neoteleostei</taxon>
        <taxon>Acanthomorphata</taxon>
        <taxon>Eupercaria</taxon>
        <taxon>Tetraodontiformes</taxon>
        <taxon>Tetradontoidea</taxon>
        <taxon>Tetraodontidae</taxon>
        <taxon>Tetraodon</taxon>
    </lineage>
</organism>
<evidence type="ECO:0000313" key="2">
    <source>
        <dbReference type="EMBL" id="CAG10971.1"/>
    </source>
</evidence>
<dbReference type="EMBL" id="CAAE01015025">
    <property type="protein sequence ID" value="CAG10971.1"/>
    <property type="molecule type" value="Genomic_DNA"/>
</dbReference>
<keyword evidence="1" id="KW-0732">Signal</keyword>
<comment type="caution">
    <text evidence="2">The sequence shown here is derived from an EMBL/GenBank/DDBJ whole genome shotgun (WGS) entry which is preliminary data.</text>
</comment>
<gene>
    <name evidence="2" type="ORF">GSTENG00032763001</name>
</gene>
<evidence type="ECO:0000256" key="1">
    <source>
        <dbReference type="SAM" id="SignalP"/>
    </source>
</evidence>
<feature type="chain" id="PRO_5004243056" evidence="1">
    <location>
        <begin position="22"/>
        <end position="76"/>
    </location>
</feature>
<protein>
    <submittedName>
        <fullName evidence="2">(spotted green pufferfish) hypothetical protein</fullName>
    </submittedName>
</protein>
<accession>Q4RKW1</accession>
<sequence>MEYHWILLCVSLCFTFHPGKALEANAQLVAEGSDRSQTQIFCMATIIHAAALCCLRHASLFHEAVELELKGSDKEV</sequence>
<dbReference type="KEGG" id="tng:GSTEN00032763G001"/>